<sequence>MDREDLIYNWVMAGLRQSPRRFAEMFYFDKRDNQFFSILITDYFLFEDDFSIASNAQSSYSEDTLILLAEKMSRIAQNDISIIEIPRLGEGLDDYEQKAESFLNLNAISIEKATLWDIEDSGTINIKITD</sequence>
<reference evidence="1 2" key="1">
    <citation type="submission" date="2018-05" db="EMBL/GenBank/DDBJ databases">
        <title>Genomic Encyclopedia of Archaeal and Bacterial Type Strains, Phase II (KMG-II): from individual species to whole genera.</title>
        <authorList>
            <person name="Goeker M."/>
        </authorList>
    </citation>
    <scope>NUCLEOTIDE SEQUENCE [LARGE SCALE GENOMIC DNA]</scope>
    <source>
        <strain evidence="1 2">DSM 19975</strain>
    </source>
</reference>
<name>A0A316HC63_9SPHI</name>
<organism evidence="1 2">
    <name type="scientific">Mucilaginibacter oryzae</name>
    <dbReference type="NCBI Taxonomy" id="468058"/>
    <lineage>
        <taxon>Bacteria</taxon>
        <taxon>Pseudomonadati</taxon>
        <taxon>Bacteroidota</taxon>
        <taxon>Sphingobacteriia</taxon>
        <taxon>Sphingobacteriales</taxon>
        <taxon>Sphingobacteriaceae</taxon>
        <taxon>Mucilaginibacter</taxon>
    </lineage>
</organism>
<protein>
    <submittedName>
        <fullName evidence="1">Uncharacterized protein</fullName>
    </submittedName>
</protein>
<evidence type="ECO:0000313" key="1">
    <source>
        <dbReference type="EMBL" id="PWK77873.1"/>
    </source>
</evidence>
<keyword evidence="2" id="KW-1185">Reference proteome</keyword>
<gene>
    <name evidence="1" type="ORF">LX99_02758</name>
</gene>
<dbReference type="Proteomes" id="UP000245678">
    <property type="component" value="Unassembled WGS sequence"/>
</dbReference>
<dbReference type="EMBL" id="QGHA01000004">
    <property type="protein sequence ID" value="PWK77873.1"/>
    <property type="molecule type" value="Genomic_DNA"/>
</dbReference>
<evidence type="ECO:0000313" key="2">
    <source>
        <dbReference type="Proteomes" id="UP000245678"/>
    </source>
</evidence>
<proteinExistence type="predicted"/>
<dbReference type="AlphaFoldDB" id="A0A316HC63"/>
<comment type="caution">
    <text evidence="1">The sequence shown here is derived from an EMBL/GenBank/DDBJ whole genome shotgun (WGS) entry which is preliminary data.</text>
</comment>
<accession>A0A316HC63</accession>